<dbReference type="Gene3D" id="2.40.50.230">
    <property type="entry name" value="Gp5 N-terminal domain"/>
    <property type="match status" value="1"/>
</dbReference>
<dbReference type="Pfam" id="PF13296">
    <property type="entry name" value="T6SS_Vgr"/>
    <property type="match status" value="1"/>
</dbReference>
<dbReference type="NCBIfam" id="TIGR03361">
    <property type="entry name" value="VI_Rhs_Vgr"/>
    <property type="match status" value="1"/>
</dbReference>
<reference evidence="6" key="1">
    <citation type="submission" date="2020-12" db="EMBL/GenBank/DDBJ databases">
        <title>The genome sequence of Inhella sp. 1Y17.</title>
        <authorList>
            <person name="Liu Y."/>
        </authorList>
    </citation>
    <scope>NUCLEOTIDE SEQUENCE</scope>
    <source>
        <strain evidence="6">1Y17</strain>
    </source>
</reference>
<feature type="domain" description="Putative type VI secretion system Rhs element associated Vgr" evidence="5">
    <location>
        <begin position="584"/>
        <end position="688"/>
    </location>
</feature>
<feature type="region of interest" description="Disordered" evidence="2">
    <location>
        <begin position="937"/>
        <end position="956"/>
    </location>
</feature>
<dbReference type="SUPFAM" id="SSF69279">
    <property type="entry name" value="Phage tail proteins"/>
    <property type="match status" value="2"/>
</dbReference>
<evidence type="ECO:0000313" key="7">
    <source>
        <dbReference type="Proteomes" id="UP000613266"/>
    </source>
</evidence>
<dbReference type="Proteomes" id="UP000613266">
    <property type="component" value="Unassembled WGS sequence"/>
</dbReference>
<dbReference type="AlphaFoldDB" id="A0A931NIH5"/>
<dbReference type="Pfam" id="PF04717">
    <property type="entry name" value="Phage_base_V"/>
    <property type="match status" value="1"/>
</dbReference>
<name>A0A931NIH5_9BURK</name>
<dbReference type="InterPro" id="IPR037026">
    <property type="entry name" value="Vgr_OB-fold_dom_sf"/>
</dbReference>
<sequence>MNIQALINSLLGPLTQNQRLLKLHTPLGENLLVAEKARILDAIGPHPQLPKDCPQDWADAAGLRLEVDALSPDGHLETKQLMAQSVRLELLTEQGPRSWSARVHGCRFMGSDGGLARYRLTLEPWLAFLRHRVDAYVFQDLTVPEIVDTVFGDPAHAGFTPAWRWELEDPSVYPKRSLCIQYHESDLDFVQRLLREEGIAYRWEHEGDTHTLVLSDHNDAFPTNAKAQVRYTQSGSVFKEDSLTQVHSRRRSHVNQLHWASRDHRSTQLRPVSSQAAAPLPLELADIPGAYAYPTQADGQRLLDRQLEALQSHAAQVRAAGPWRQAEPGTRFTLLEHPREAGSELLITASYHQARNNVSADLRAGLLALDALLEHGERFGEGAGPLRNESEEPLHHVELLWQPFEQSYRPGPGPQHFKRPTVTGLQTAVVVGEGEPTHTERDHRIKVQFHWQRGSQSSHRLDHPSRADNAPANSASFTWVRVAARVAGANWGAVHVPRLGQEVLVAFQGGDIDRPIVVGSVYNSEGQPNAQGAKTPEGAATATGDAPQWFPGDQAKGKLQAHQHPHVLSGIKTQELATSKTGLGGYNQLVFDDSPGAARLELSTSQVKTRLQLGSLIHQDDNQRLNLRGHGFDLKTDSLGAVRAGSGLLISTHAKPSSFSQARQMDSREPLQQLQSAHELLHTLAHSAQAHQAKGKAEKSLPKPFPDETKEAPRLPNEEAFRGFTQSLQGEQSRSEGQDESYGGGSGTITAWTRPDLLTSSPVGVTRFTPANLISSAGHTHSLVAGQDLQRLAQGHAALTVKGDLTLYTYGRAENPKKPTQQTGIAMHAAQGSVHVGALKAKVMVHADKELQVNSTNAMVKIVAPKKVLFAAGGSAIELQPGNITLYSSGTVHFQASLDDLTGVAGGAASVTLPRVGKLKPTDLEFRRLYPDGTPIPNLPYTATLPDGSQRRGATDKSGLARLSGVTCGVVQVVYGLDPNKPEAVVQMEVDEDILKLFEAGTLGSAA</sequence>
<comment type="similarity">
    <text evidence="1">Belongs to the VgrG protein family.</text>
</comment>
<feature type="compositionally biased region" description="Basic and acidic residues" evidence="2">
    <location>
        <begin position="695"/>
        <end position="721"/>
    </location>
</feature>
<comment type="caution">
    <text evidence="6">The sequence shown here is derived from an EMBL/GenBank/DDBJ whole genome shotgun (WGS) entry which is preliminary data.</text>
</comment>
<dbReference type="InterPro" id="IPR028244">
    <property type="entry name" value="T6SS_Rhs_Vgr_dom"/>
</dbReference>
<dbReference type="InterPro" id="IPR018769">
    <property type="entry name" value="VgrG2_DUF2345"/>
</dbReference>
<dbReference type="Gene3D" id="3.55.50.10">
    <property type="entry name" value="Baseplate protein-like domains"/>
    <property type="match status" value="1"/>
</dbReference>
<dbReference type="NCBIfam" id="TIGR01646">
    <property type="entry name" value="vgr_GE"/>
    <property type="match status" value="1"/>
</dbReference>
<evidence type="ECO:0000259" key="4">
    <source>
        <dbReference type="Pfam" id="PF10106"/>
    </source>
</evidence>
<feature type="domain" description="DUF2345" evidence="4">
    <location>
        <begin position="746"/>
        <end position="903"/>
    </location>
</feature>
<evidence type="ECO:0000259" key="3">
    <source>
        <dbReference type="Pfam" id="PF04717"/>
    </source>
</evidence>
<dbReference type="RefSeq" id="WP_198112635.1">
    <property type="nucleotide sequence ID" value="NZ_JAEDAK010000015.1"/>
</dbReference>
<dbReference type="EMBL" id="JAEDAK010000015">
    <property type="protein sequence ID" value="MBH9578868.1"/>
    <property type="molecule type" value="Genomic_DNA"/>
</dbReference>
<dbReference type="InterPro" id="IPR006533">
    <property type="entry name" value="T6SS_Vgr_RhsGE"/>
</dbReference>
<evidence type="ECO:0000313" key="6">
    <source>
        <dbReference type="EMBL" id="MBH9578868.1"/>
    </source>
</evidence>
<organism evidence="6 7">
    <name type="scientific">Inhella proteolytica</name>
    <dbReference type="NCBI Taxonomy" id="2795029"/>
    <lineage>
        <taxon>Bacteria</taxon>
        <taxon>Pseudomonadati</taxon>
        <taxon>Pseudomonadota</taxon>
        <taxon>Betaproteobacteria</taxon>
        <taxon>Burkholderiales</taxon>
        <taxon>Sphaerotilaceae</taxon>
        <taxon>Inhella</taxon>
    </lineage>
</organism>
<dbReference type="InterPro" id="IPR006531">
    <property type="entry name" value="Gp5/Vgr_OB"/>
</dbReference>
<evidence type="ECO:0000256" key="2">
    <source>
        <dbReference type="SAM" id="MobiDB-lite"/>
    </source>
</evidence>
<gene>
    <name evidence="6" type="ORF">I7X39_18410</name>
</gene>
<protein>
    <submittedName>
        <fullName evidence="6">Type VI secretion system tip protein VgrG</fullName>
    </submittedName>
</protein>
<dbReference type="Gene3D" id="2.30.110.50">
    <property type="match status" value="1"/>
</dbReference>
<dbReference type="Pfam" id="PF10106">
    <property type="entry name" value="DUF2345"/>
    <property type="match status" value="1"/>
</dbReference>
<dbReference type="Pfam" id="PF05954">
    <property type="entry name" value="Phage_GPD"/>
    <property type="match status" value="1"/>
</dbReference>
<dbReference type="SUPFAM" id="SSF69255">
    <property type="entry name" value="gp5 N-terminal domain-like"/>
    <property type="match status" value="1"/>
</dbReference>
<keyword evidence="7" id="KW-1185">Reference proteome</keyword>
<feature type="domain" description="Gp5/Type VI secretion system Vgr protein OB-fold" evidence="3">
    <location>
        <begin position="475"/>
        <end position="522"/>
    </location>
</feature>
<feature type="region of interest" description="Disordered" evidence="2">
    <location>
        <begin position="687"/>
        <end position="754"/>
    </location>
</feature>
<evidence type="ECO:0000256" key="1">
    <source>
        <dbReference type="ARBA" id="ARBA00005558"/>
    </source>
</evidence>
<proteinExistence type="inferred from homology"/>
<evidence type="ECO:0000259" key="5">
    <source>
        <dbReference type="Pfam" id="PF13296"/>
    </source>
</evidence>
<accession>A0A931NIH5</accession>
<dbReference type="Gene3D" id="4.10.220.110">
    <property type="match status" value="1"/>
</dbReference>
<dbReference type="InterPro" id="IPR017847">
    <property type="entry name" value="T6SS_RhsGE_Vgr_subset"/>
</dbReference>